<dbReference type="Gene3D" id="3.40.50.150">
    <property type="entry name" value="Vaccinia Virus protein VP39"/>
    <property type="match status" value="1"/>
</dbReference>
<dbReference type="AlphaFoldDB" id="A0A8J1UNW7"/>
<dbReference type="CDD" id="cd02440">
    <property type="entry name" value="AdoMet_MTases"/>
    <property type="match status" value="1"/>
</dbReference>
<dbReference type="PANTHER" id="PTHR43464">
    <property type="entry name" value="METHYLTRANSFERASE"/>
    <property type="match status" value="1"/>
</dbReference>
<comment type="caution">
    <text evidence="1">The sequence shown here is derived from an EMBL/GenBank/DDBJ whole genome shotgun (WGS) entry which is preliminary data.</text>
</comment>
<dbReference type="SUPFAM" id="SSF53335">
    <property type="entry name" value="S-adenosyl-L-methionine-dependent methyltransferases"/>
    <property type="match status" value="1"/>
</dbReference>
<keyword evidence="2" id="KW-1185">Reference proteome</keyword>
<accession>A0A8J1UNW7</accession>
<evidence type="ECO:0000313" key="2">
    <source>
        <dbReference type="Proteomes" id="UP000749559"/>
    </source>
</evidence>
<organism evidence="1 2">
    <name type="scientific">Owenia fusiformis</name>
    <name type="common">Polychaete worm</name>
    <dbReference type="NCBI Taxonomy" id="6347"/>
    <lineage>
        <taxon>Eukaryota</taxon>
        <taxon>Metazoa</taxon>
        <taxon>Spiralia</taxon>
        <taxon>Lophotrochozoa</taxon>
        <taxon>Annelida</taxon>
        <taxon>Polychaeta</taxon>
        <taxon>Sedentaria</taxon>
        <taxon>Canalipalpata</taxon>
        <taxon>Sabellida</taxon>
        <taxon>Oweniida</taxon>
        <taxon>Oweniidae</taxon>
        <taxon>Owenia</taxon>
    </lineage>
</organism>
<dbReference type="InterPro" id="IPR029063">
    <property type="entry name" value="SAM-dependent_MTases_sf"/>
</dbReference>
<protein>
    <submittedName>
        <fullName evidence="1">Uncharacterized protein</fullName>
    </submittedName>
</protein>
<dbReference type="Pfam" id="PF13649">
    <property type="entry name" value="Methyltransf_25"/>
    <property type="match status" value="1"/>
</dbReference>
<dbReference type="Proteomes" id="UP000749559">
    <property type="component" value="Unassembled WGS sequence"/>
</dbReference>
<dbReference type="GO" id="GO:0010420">
    <property type="term" value="F:polyprenyldihydroxybenzoate methyltransferase activity"/>
    <property type="evidence" value="ECO:0007669"/>
    <property type="project" value="TreeGrafter"/>
</dbReference>
<name>A0A8J1UNW7_OWEFU</name>
<dbReference type="InterPro" id="IPR041698">
    <property type="entry name" value="Methyltransf_25"/>
</dbReference>
<dbReference type="PANTHER" id="PTHR43464:SF23">
    <property type="entry name" value="JUVENILE HORMONE ACID O-METHYLTRANSFERASE"/>
    <property type="match status" value="1"/>
</dbReference>
<dbReference type="EMBL" id="CAIIXF020000008">
    <property type="protein sequence ID" value="CAH1792925.1"/>
    <property type="molecule type" value="Genomic_DNA"/>
</dbReference>
<reference evidence="1" key="1">
    <citation type="submission" date="2022-03" db="EMBL/GenBank/DDBJ databases">
        <authorList>
            <person name="Martin C."/>
        </authorList>
    </citation>
    <scope>NUCLEOTIDE SEQUENCE</scope>
</reference>
<dbReference type="OrthoDB" id="6408088at2759"/>
<proteinExistence type="predicted"/>
<evidence type="ECO:0000313" key="1">
    <source>
        <dbReference type="EMBL" id="CAH1792925.1"/>
    </source>
</evidence>
<sequence>MHRDIIVKVDEISTTLISQDSFNNQWCSLSVLKAMDLPQVLTEYAIREEGWEFIPNPELYAEVATPNQIVNTDALLKELRWSYLEDSILDIGCNNGDVTKMLLSKSDQIQHITACDILGPCIDYARKENADPDITYVELDVTKEWPTTWENKYDKVFSNECLDMILDQETVMKQVFKSLKPGGEFGASYFLQVEGQQTAILTLMEKDKWRRYFQGATKSEVITCANQNIEKMIWCDKKLFSERLEENQIPSALQDEFIREMVPIVEEVEKKKFQLLSKQNCKSNVFVQDALDKKYPYCTELMIVHCVKPSN</sequence>
<gene>
    <name evidence="1" type="ORF">OFUS_LOCUS17837</name>
</gene>